<proteinExistence type="predicted"/>
<dbReference type="PANTHER" id="PTHR43737:SF1">
    <property type="entry name" value="DUF1501 DOMAIN-CONTAINING PROTEIN"/>
    <property type="match status" value="1"/>
</dbReference>
<reference evidence="1" key="1">
    <citation type="submission" date="2021-01" db="EMBL/GenBank/DDBJ databases">
        <title>Novel species in genus Nocardioides.</title>
        <authorList>
            <person name="Zhang G."/>
        </authorList>
    </citation>
    <scope>NUCLEOTIDE SEQUENCE</scope>
    <source>
        <strain evidence="1">Zg-536</strain>
    </source>
</reference>
<comment type="caution">
    <text evidence="1">The sequence shown here is derived from an EMBL/GenBank/DDBJ whole genome shotgun (WGS) entry which is preliminary data.</text>
</comment>
<organism evidence="1 2">
    <name type="scientific">Nocardioides faecalis</name>
    <dbReference type="NCBI Taxonomy" id="2803858"/>
    <lineage>
        <taxon>Bacteria</taxon>
        <taxon>Bacillati</taxon>
        <taxon>Actinomycetota</taxon>
        <taxon>Actinomycetes</taxon>
        <taxon>Propionibacteriales</taxon>
        <taxon>Nocardioidaceae</taxon>
        <taxon>Nocardioides</taxon>
    </lineage>
</organism>
<gene>
    <name evidence="1" type="ORF">JK386_04250</name>
</gene>
<dbReference type="InterPro" id="IPR010869">
    <property type="entry name" value="DUF1501"/>
</dbReference>
<keyword evidence="2" id="KW-1185">Reference proteome</keyword>
<dbReference type="Pfam" id="PF07394">
    <property type="entry name" value="DUF1501"/>
    <property type="match status" value="1"/>
</dbReference>
<sequence>MTLTSDDCCADARRTFSRRGVLAAAAAAAGVAGLGVFGDTVRSVAHAAVPGTQNNVLVVVSLRGAIDGMGVVVPHGEAVYYQARPVIAVPKDRLLAADSMFGLHPSMAPLVKHWEAGTFAAVNATGLARPNRSHFAAMEEVEDANPGSTTRQGWVNRLLGGSTNALAGVHLTSNAAPTLISGPNPTVSAPLLSGIELAGANPAHDTAEWSTRRRSSLDLLWSADAERVPTDIQATLRRSVRQARQVAETLEGLRLGEPPAPAAAYDTSWRGKGLGEALADTARLIRADVGTSAVTLDFGNWDYHNDYGTLASGNMAAQLASLATNLDAFLTDLGPRAGRVTIVVMSEFGRRLTENSAHGLDHGWGNVMLLLGAGIRGGRYHGTWPGLTNVASSLVDDDVAVTTDYRDVLAEIVARRFPEISLAEAFPGFKVTSVGVTR</sequence>
<accession>A0A939BV24</accession>
<dbReference type="AlphaFoldDB" id="A0A939BV24"/>
<dbReference type="PANTHER" id="PTHR43737">
    <property type="entry name" value="BLL7424 PROTEIN"/>
    <property type="match status" value="1"/>
</dbReference>
<name>A0A939BV24_9ACTN</name>
<dbReference type="InterPro" id="IPR006311">
    <property type="entry name" value="TAT_signal"/>
</dbReference>
<dbReference type="RefSeq" id="WP_205290392.1">
    <property type="nucleotide sequence ID" value="NZ_CP074406.1"/>
</dbReference>
<dbReference type="Proteomes" id="UP000663791">
    <property type="component" value="Unassembled WGS sequence"/>
</dbReference>
<evidence type="ECO:0000313" key="1">
    <source>
        <dbReference type="EMBL" id="MBM9459102.1"/>
    </source>
</evidence>
<protein>
    <submittedName>
        <fullName evidence="1">DUF1501 domain-containing protein</fullName>
    </submittedName>
</protein>
<evidence type="ECO:0000313" key="2">
    <source>
        <dbReference type="Proteomes" id="UP000663791"/>
    </source>
</evidence>
<dbReference type="EMBL" id="JAERTX010000003">
    <property type="protein sequence ID" value="MBM9459102.1"/>
    <property type="molecule type" value="Genomic_DNA"/>
</dbReference>
<dbReference type="PROSITE" id="PS51318">
    <property type="entry name" value="TAT"/>
    <property type="match status" value="1"/>
</dbReference>